<dbReference type="Proteomes" id="UP000481947">
    <property type="component" value="Unassembled WGS sequence"/>
</dbReference>
<dbReference type="EMBL" id="VYSB01000009">
    <property type="protein sequence ID" value="MYZ52439.1"/>
    <property type="molecule type" value="Genomic_DNA"/>
</dbReference>
<sequence>MKMRLATLLIASTLGAIATPAMAQFGNLLGGLSNSSTSASVTPEAFVSSAFAAEKLMNNSVSLLSRSLSSKEKAAELEAQRTAATETTDPAEKKAKLTEVRKSELASLNEAMANAKFEADVKQMSGKQREDLGAAAFNFMLALLQDKALVDQGKGLVSSLSSNPMNITKIGGVKDAIGSLGNQISAASNIAGKMPSIFTAVGVKVPASKDEKPKLMAEVAGD</sequence>
<dbReference type="AlphaFoldDB" id="A0A7C9NC54"/>
<protein>
    <recommendedName>
        <fullName evidence="4">DUF4197 domain-containing protein</fullName>
    </recommendedName>
</protein>
<accession>A0A7C9NC54</accession>
<name>A0A7C9NC54_9BURK</name>
<gene>
    <name evidence="2" type="ORF">F5985_09910</name>
</gene>
<evidence type="ECO:0000313" key="2">
    <source>
        <dbReference type="EMBL" id="MYZ52439.1"/>
    </source>
</evidence>
<comment type="caution">
    <text evidence="2">The sequence shown here is derived from an EMBL/GenBank/DDBJ whole genome shotgun (WGS) entry which is preliminary data.</text>
</comment>
<feature type="chain" id="PRO_5028892944" description="DUF4197 domain-containing protein" evidence="1">
    <location>
        <begin position="24"/>
        <end position="222"/>
    </location>
</feature>
<evidence type="ECO:0008006" key="4">
    <source>
        <dbReference type="Google" id="ProtNLM"/>
    </source>
</evidence>
<dbReference type="RefSeq" id="WP_161125282.1">
    <property type="nucleotide sequence ID" value="NZ_VYSB01000009.1"/>
</dbReference>
<reference evidence="2 3" key="1">
    <citation type="submission" date="2019-09" db="EMBL/GenBank/DDBJ databases">
        <title>Identification of Malikia spinosa a prominent benzene-, toluene-, and ethylbenzene-degrading bacterium: enrichment, isolation and whole genome sequencing.</title>
        <authorList>
            <person name="Tancsics A."/>
            <person name="Revesz F."/>
            <person name="Kriszt B."/>
        </authorList>
    </citation>
    <scope>NUCLEOTIDE SEQUENCE [LARGE SCALE GENOMIC DNA]</scope>
    <source>
        <strain evidence="2 3">AB6</strain>
    </source>
</reference>
<feature type="signal peptide" evidence="1">
    <location>
        <begin position="1"/>
        <end position="23"/>
    </location>
</feature>
<organism evidence="2 3">
    <name type="scientific">Malikia spinosa</name>
    <dbReference type="NCBI Taxonomy" id="86180"/>
    <lineage>
        <taxon>Bacteria</taxon>
        <taxon>Pseudomonadati</taxon>
        <taxon>Pseudomonadota</taxon>
        <taxon>Betaproteobacteria</taxon>
        <taxon>Burkholderiales</taxon>
        <taxon>Comamonadaceae</taxon>
        <taxon>Malikia</taxon>
    </lineage>
</organism>
<evidence type="ECO:0000313" key="3">
    <source>
        <dbReference type="Proteomes" id="UP000481947"/>
    </source>
</evidence>
<evidence type="ECO:0000256" key="1">
    <source>
        <dbReference type="SAM" id="SignalP"/>
    </source>
</evidence>
<proteinExistence type="predicted"/>
<keyword evidence="1" id="KW-0732">Signal</keyword>